<dbReference type="EMBL" id="JARBHB010000011">
    <property type="protein sequence ID" value="KAJ8872281.1"/>
    <property type="molecule type" value="Genomic_DNA"/>
</dbReference>
<evidence type="ECO:0000313" key="2">
    <source>
        <dbReference type="EMBL" id="KAJ8872281.1"/>
    </source>
</evidence>
<proteinExistence type="predicted"/>
<feature type="region of interest" description="Disordered" evidence="1">
    <location>
        <begin position="245"/>
        <end position="275"/>
    </location>
</feature>
<evidence type="ECO:0000256" key="1">
    <source>
        <dbReference type="SAM" id="MobiDB-lite"/>
    </source>
</evidence>
<protein>
    <submittedName>
        <fullName evidence="2">Uncharacterized protein</fullName>
    </submittedName>
</protein>
<reference evidence="2 3" key="1">
    <citation type="submission" date="2023-02" db="EMBL/GenBank/DDBJ databases">
        <title>LHISI_Scaffold_Assembly.</title>
        <authorList>
            <person name="Stuart O.P."/>
            <person name="Cleave R."/>
            <person name="Magrath M.J.L."/>
            <person name="Mikheyev A.S."/>
        </authorList>
    </citation>
    <scope>NUCLEOTIDE SEQUENCE [LARGE SCALE GENOMIC DNA]</scope>
    <source>
        <strain evidence="2">Daus_M_001</strain>
        <tissue evidence="2">Leg muscle</tissue>
    </source>
</reference>
<evidence type="ECO:0000313" key="3">
    <source>
        <dbReference type="Proteomes" id="UP001159363"/>
    </source>
</evidence>
<sequence>MHEKGTLFVPLADEGTPGTHSFSPSLTPPTPCHDACAGDWETTKRNGGGNAMCLKIPPLETRLRTSFIPRLWNGVPRGVYRASLIYRTHPALISCRGSWPRANAREQTCSPPCRVWTVATPDILHAALTLQARLIPQAVHVQAYTRQKAKSKHRNRIRLERASQKESSDTHKTPYDRVKQCREHKINIKASERANVDVFTQNKRPCPQHSQTPIFKNIKRASDRKNPIWLGARFPLGRLADGLRQREDSSRRGQCLRTPARLPPRRTEFNPRPGHRIFASGNRGWSAGFLGIFRFPRPLIPAPLHIHFNLSVKEPPKSLHPLWYEILLNDLQEIGNEQQLAYTVEDCVGKRQVRERQIVGCAPEVVNRTARERRPYTHPHTHSRSRKIEANISIQSTLRMFPKTNELPLVAADANLQIRTFLALSSHCDVSARSICAFFLVQAMREIVRKWNDVVGATMRLYEGIGTTSLRMFGIVKIGNGTRLELLQRRGFPKQCDRPAFYMQPCSSSTYRIFLRLVQARLDRV</sequence>
<feature type="compositionally biased region" description="Basic residues" evidence="1">
    <location>
        <begin position="147"/>
        <end position="156"/>
    </location>
</feature>
<name>A0ABQ9GJS9_9NEOP</name>
<feature type="region of interest" description="Disordered" evidence="1">
    <location>
        <begin position="1"/>
        <end position="28"/>
    </location>
</feature>
<dbReference type="Proteomes" id="UP001159363">
    <property type="component" value="Chromosome 10"/>
</dbReference>
<keyword evidence="3" id="KW-1185">Reference proteome</keyword>
<gene>
    <name evidence="2" type="ORF">PR048_025883</name>
</gene>
<feature type="compositionally biased region" description="Basic and acidic residues" evidence="1">
    <location>
        <begin position="157"/>
        <end position="174"/>
    </location>
</feature>
<feature type="region of interest" description="Disordered" evidence="1">
    <location>
        <begin position="146"/>
        <end position="174"/>
    </location>
</feature>
<accession>A0ABQ9GJS9</accession>
<comment type="caution">
    <text evidence="2">The sequence shown here is derived from an EMBL/GenBank/DDBJ whole genome shotgun (WGS) entry which is preliminary data.</text>
</comment>
<organism evidence="2 3">
    <name type="scientific">Dryococelus australis</name>
    <dbReference type="NCBI Taxonomy" id="614101"/>
    <lineage>
        <taxon>Eukaryota</taxon>
        <taxon>Metazoa</taxon>
        <taxon>Ecdysozoa</taxon>
        <taxon>Arthropoda</taxon>
        <taxon>Hexapoda</taxon>
        <taxon>Insecta</taxon>
        <taxon>Pterygota</taxon>
        <taxon>Neoptera</taxon>
        <taxon>Polyneoptera</taxon>
        <taxon>Phasmatodea</taxon>
        <taxon>Verophasmatodea</taxon>
        <taxon>Anareolatae</taxon>
        <taxon>Phasmatidae</taxon>
        <taxon>Eurycanthinae</taxon>
        <taxon>Dryococelus</taxon>
    </lineage>
</organism>